<evidence type="ECO:0000313" key="3">
    <source>
        <dbReference type="Proteomes" id="UP000887568"/>
    </source>
</evidence>
<dbReference type="EnsemblMetazoa" id="XM_038203217.1">
    <property type="protein sequence ID" value="XP_038059145.1"/>
    <property type="gene ID" value="LOC119730362"/>
</dbReference>
<feature type="compositionally biased region" description="Polar residues" evidence="1">
    <location>
        <begin position="104"/>
        <end position="123"/>
    </location>
</feature>
<feature type="region of interest" description="Disordered" evidence="1">
    <location>
        <begin position="1"/>
        <end position="85"/>
    </location>
</feature>
<feature type="region of interest" description="Disordered" evidence="1">
    <location>
        <begin position="233"/>
        <end position="284"/>
    </location>
</feature>
<dbReference type="Proteomes" id="UP000887568">
    <property type="component" value="Unplaced"/>
</dbReference>
<evidence type="ECO:0000256" key="1">
    <source>
        <dbReference type="SAM" id="MobiDB-lite"/>
    </source>
</evidence>
<feature type="region of interest" description="Disordered" evidence="1">
    <location>
        <begin position="101"/>
        <end position="148"/>
    </location>
</feature>
<name>A0A914A5Y0_PATMI</name>
<accession>A0A914A5Y0</accession>
<evidence type="ECO:0000313" key="2">
    <source>
        <dbReference type="EnsemblMetazoa" id="XP_038059145.1"/>
    </source>
</evidence>
<reference evidence="2" key="1">
    <citation type="submission" date="2022-11" db="UniProtKB">
        <authorList>
            <consortium name="EnsemblMetazoa"/>
        </authorList>
    </citation>
    <scope>IDENTIFICATION</scope>
</reference>
<keyword evidence="3" id="KW-1185">Reference proteome</keyword>
<organism evidence="2 3">
    <name type="scientific">Patiria miniata</name>
    <name type="common">Bat star</name>
    <name type="synonym">Asterina miniata</name>
    <dbReference type="NCBI Taxonomy" id="46514"/>
    <lineage>
        <taxon>Eukaryota</taxon>
        <taxon>Metazoa</taxon>
        <taxon>Echinodermata</taxon>
        <taxon>Eleutherozoa</taxon>
        <taxon>Asterozoa</taxon>
        <taxon>Asteroidea</taxon>
        <taxon>Valvatacea</taxon>
        <taxon>Valvatida</taxon>
        <taxon>Asterinidae</taxon>
        <taxon>Patiria</taxon>
    </lineage>
</organism>
<feature type="compositionally biased region" description="Polar residues" evidence="1">
    <location>
        <begin position="69"/>
        <end position="85"/>
    </location>
</feature>
<feature type="compositionally biased region" description="Basic and acidic residues" evidence="1">
    <location>
        <begin position="138"/>
        <end position="148"/>
    </location>
</feature>
<dbReference type="OrthoDB" id="71407at2759"/>
<dbReference type="AlphaFoldDB" id="A0A914A5Y0"/>
<sequence>MAGGDDDIPPLEDMSEVSEQIQGLKEASSYSSTSSSNLEMTTASPTVANGNASSTSSTNELLSSSKSAKYNNPKVSTQPVKYCSSSTGSFGGMKKGFLFGAPSKKTTFPGKTTASPAKSTQAADPNPVGGEDIPLIRPKKDDGDSKEKYQIDEVQEALKATAPLLQRKEWVTDDLLSNVEKHPRLAKQLTDPRFASAVQKFQTNPHQAMQDYKDDTEVQQFLKDFSALLGDHFSTMGGSSPPSFPSSVPPPQGTIRTHDSPNGADIKVKSSTNPKQATAEDEAKMQQILSDPEIREIMMDKKIQRLMEALRNNLDQGQRILQSADPEMRAKIQKLVDAGLLGFAP</sequence>
<dbReference type="RefSeq" id="XP_038059145.1">
    <property type="nucleotide sequence ID" value="XM_038203217.1"/>
</dbReference>
<dbReference type="OMA" id="ELMSEYM"/>
<feature type="compositionally biased region" description="Low complexity" evidence="1">
    <location>
        <begin position="53"/>
        <end position="68"/>
    </location>
</feature>
<dbReference type="Gene3D" id="1.10.260.100">
    <property type="match status" value="2"/>
</dbReference>
<proteinExistence type="predicted"/>
<feature type="compositionally biased region" description="Acidic residues" evidence="1">
    <location>
        <begin position="1"/>
        <end position="16"/>
    </location>
</feature>
<protein>
    <recommendedName>
        <fullName evidence="4">STI1/HOP DP domain-containing protein</fullName>
    </recommendedName>
</protein>
<feature type="compositionally biased region" description="Pro residues" evidence="1">
    <location>
        <begin position="242"/>
        <end position="252"/>
    </location>
</feature>
<feature type="compositionally biased region" description="Polar residues" evidence="1">
    <location>
        <begin position="37"/>
        <end position="52"/>
    </location>
</feature>
<evidence type="ECO:0008006" key="4">
    <source>
        <dbReference type="Google" id="ProtNLM"/>
    </source>
</evidence>
<dbReference type="GeneID" id="119730362"/>